<reference evidence="1" key="1">
    <citation type="submission" date="2020-05" db="EMBL/GenBank/DDBJ databases">
        <authorList>
            <person name="Chiriac C."/>
            <person name="Salcher M."/>
            <person name="Ghai R."/>
            <person name="Kavagutti S V."/>
        </authorList>
    </citation>
    <scope>NUCLEOTIDE SEQUENCE</scope>
</reference>
<sequence length="71" mass="7529">MSDTKKLVCGLTNLVSGTDPFITWTSSSGIEAGAVDEKSLPSLRSPVTLDVSLLMRILVTSPLDTRCMKSG</sequence>
<accession>A0A6J7QN43</accession>
<dbReference type="EMBL" id="CAFBOS010000212">
    <property type="protein sequence ID" value="CAB5018385.1"/>
    <property type="molecule type" value="Genomic_DNA"/>
</dbReference>
<gene>
    <name evidence="1" type="ORF">UFOPK3967_02612</name>
</gene>
<evidence type="ECO:0000313" key="1">
    <source>
        <dbReference type="EMBL" id="CAB5018385.1"/>
    </source>
</evidence>
<dbReference type="AlphaFoldDB" id="A0A6J7QN43"/>
<proteinExistence type="predicted"/>
<organism evidence="1">
    <name type="scientific">freshwater metagenome</name>
    <dbReference type="NCBI Taxonomy" id="449393"/>
    <lineage>
        <taxon>unclassified sequences</taxon>
        <taxon>metagenomes</taxon>
        <taxon>ecological metagenomes</taxon>
    </lineage>
</organism>
<protein>
    <submittedName>
        <fullName evidence="1">Unannotated protein</fullName>
    </submittedName>
</protein>
<name>A0A6J7QN43_9ZZZZ</name>